<dbReference type="GO" id="GO:0000776">
    <property type="term" value="C:kinetochore"/>
    <property type="evidence" value="ECO:0007669"/>
    <property type="project" value="InterPro"/>
</dbReference>
<dbReference type="GO" id="GO:0051382">
    <property type="term" value="P:kinetochore assembly"/>
    <property type="evidence" value="ECO:0007669"/>
    <property type="project" value="InterPro"/>
</dbReference>
<comment type="subcellular location">
    <subcellularLocation>
        <location evidence="1">Nucleus</location>
    </subcellularLocation>
</comment>
<dbReference type="RefSeq" id="XP_022154052.1">
    <property type="nucleotide sequence ID" value="XM_022298360.1"/>
</dbReference>
<gene>
    <name evidence="6 7" type="primary">LOC111021402</name>
</gene>
<feature type="compositionally biased region" description="Polar residues" evidence="4">
    <location>
        <begin position="207"/>
        <end position="223"/>
    </location>
</feature>
<dbReference type="RefSeq" id="XP_022154062.1">
    <property type="nucleotide sequence ID" value="XM_022298370.1"/>
</dbReference>
<evidence type="ECO:0000256" key="1">
    <source>
        <dbReference type="ARBA" id="ARBA00004123"/>
    </source>
</evidence>
<evidence type="ECO:0000313" key="5">
    <source>
        <dbReference type="Proteomes" id="UP000504603"/>
    </source>
</evidence>
<keyword evidence="3" id="KW-0539">Nucleus</keyword>
<feature type="compositionally biased region" description="Basic and acidic residues" evidence="4">
    <location>
        <begin position="237"/>
        <end position="247"/>
    </location>
</feature>
<evidence type="ECO:0000313" key="6">
    <source>
        <dbReference type="RefSeq" id="XP_022154052.1"/>
    </source>
</evidence>
<evidence type="ECO:0000313" key="7">
    <source>
        <dbReference type="RefSeq" id="XP_022154062.1"/>
    </source>
</evidence>
<name>A0A6J1DKM1_MOMCH</name>
<proteinExistence type="inferred from homology"/>
<evidence type="ECO:0000256" key="3">
    <source>
        <dbReference type="ARBA" id="ARBA00023242"/>
    </source>
</evidence>
<dbReference type="PANTHER" id="PTHR16684:SF11">
    <property type="entry name" value="CENTROMERE PROTEIN C"/>
    <property type="match status" value="1"/>
</dbReference>
<dbReference type="KEGG" id="mcha:111021402"/>
<dbReference type="GeneID" id="111021402"/>
<comment type="similarity">
    <text evidence="2">Belongs to the CENP-C/MIF2 family.</text>
</comment>
<feature type="compositionally biased region" description="Polar residues" evidence="4">
    <location>
        <begin position="543"/>
        <end position="566"/>
    </location>
</feature>
<dbReference type="GO" id="GO:0019237">
    <property type="term" value="F:centromeric DNA binding"/>
    <property type="evidence" value="ECO:0007669"/>
    <property type="project" value="InterPro"/>
</dbReference>
<feature type="region of interest" description="Disordered" evidence="4">
    <location>
        <begin position="91"/>
        <end position="110"/>
    </location>
</feature>
<dbReference type="AlphaFoldDB" id="A0A6J1DKM1"/>
<feature type="compositionally biased region" description="Basic residues" evidence="4">
    <location>
        <begin position="573"/>
        <end position="585"/>
    </location>
</feature>
<feature type="region of interest" description="Disordered" evidence="4">
    <location>
        <begin position="543"/>
        <end position="607"/>
    </location>
</feature>
<dbReference type="Proteomes" id="UP000504603">
    <property type="component" value="Unplaced"/>
</dbReference>
<sequence>MVNEEARDSDVIDPLAAYSGINLFPSTFGILPDHSKPHDLGTGLDDIHKHLKSMVSRSPSKLIEQARAILDGNSNVMHSEIATFLVHDDENKETTAKVEENPQERRPALNRKRARFSLKPDTRQPAVNLEATFNIKQLKDPEEFFLAFERLENAKIEIQKQTRGVLKDLNQQNPSTNTRHRRPGILGRSVRYKHQYSSITSEDDQNVEPSQVTFESGNISPSIMGTEKCPSPPIIGSEKRTGEHVPFEEEEEEEELVTSITKSENKVNRILDELLSANCEDLEGDRAINKLQECLQIKPINLEKLCLPDLQAIQTVNLKSSRGNAPKRSLISVDNQLQRIETSKFKQDDESSVHLLSTPSSMKSPLASVLALNRQILLSNSSSDPFSAHDIDKSPARNPSFSEHINHLSDIVDIAKQSSVSKLKSPLTKDGEAVPNGIRSPKCPIGDVDSMSKISLANVLNVPEVGGNAALNGSHASMEAKEISGSDTEVEVNKKLSCLGAKADGLANASNALDDEMEDHDELASEQLNTSKVDATKEYPFGIQSQLDQSTATSTDNNVDGVSRSSGTDHHDKVKPKSHANKQRKDKNISRRQSLAGAGTKWESGVRRSTRFKTRPLEYWKGERLLYGRVHQSLATVIGMKYVSPAKGNGQPTLKVKSLVSNKYKELVEFAALH</sequence>
<dbReference type="OrthoDB" id="1939643at2759"/>
<feature type="compositionally biased region" description="Basic and acidic residues" evidence="4">
    <location>
        <begin position="91"/>
        <end position="107"/>
    </location>
</feature>
<dbReference type="GO" id="GO:0005634">
    <property type="term" value="C:nucleus"/>
    <property type="evidence" value="ECO:0007669"/>
    <property type="project" value="UniProtKB-SubCell"/>
</dbReference>
<evidence type="ECO:0000256" key="2">
    <source>
        <dbReference type="ARBA" id="ARBA00010291"/>
    </source>
</evidence>
<evidence type="ECO:0000256" key="4">
    <source>
        <dbReference type="SAM" id="MobiDB-lite"/>
    </source>
</evidence>
<feature type="region of interest" description="Disordered" evidence="4">
    <location>
        <begin position="198"/>
        <end position="252"/>
    </location>
</feature>
<dbReference type="GO" id="GO:0051455">
    <property type="term" value="P:spindle attachment to meiosis I kinetochore"/>
    <property type="evidence" value="ECO:0007669"/>
    <property type="project" value="TreeGrafter"/>
</dbReference>
<dbReference type="GO" id="GO:0051315">
    <property type="term" value="P:attachment of mitotic spindle microtubules to kinetochore"/>
    <property type="evidence" value="ECO:0007669"/>
    <property type="project" value="TreeGrafter"/>
</dbReference>
<organism evidence="5 6">
    <name type="scientific">Momordica charantia</name>
    <name type="common">Bitter gourd</name>
    <name type="synonym">Balsam pear</name>
    <dbReference type="NCBI Taxonomy" id="3673"/>
    <lineage>
        <taxon>Eukaryota</taxon>
        <taxon>Viridiplantae</taxon>
        <taxon>Streptophyta</taxon>
        <taxon>Embryophyta</taxon>
        <taxon>Tracheophyta</taxon>
        <taxon>Spermatophyta</taxon>
        <taxon>Magnoliopsida</taxon>
        <taxon>eudicotyledons</taxon>
        <taxon>Gunneridae</taxon>
        <taxon>Pentapetalae</taxon>
        <taxon>rosids</taxon>
        <taxon>fabids</taxon>
        <taxon>Cucurbitales</taxon>
        <taxon>Cucurbitaceae</taxon>
        <taxon>Momordiceae</taxon>
        <taxon>Momordica</taxon>
    </lineage>
</organism>
<reference evidence="6 7" key="1">
    <citation type="submission" date="2025-04" db="UniProtKB">
        <authorList>
            <consortium name="RefSeq"/>
        </authorList>
    </citation>
    <scope>IDENTIFICATION</scope>
    <source>
        <strain evidence="6 7">OHB3-1</strain>
    </source>
</reference>
<protein>
    <submittedName>
        <fullName evidence="6">Centromere protein C isoform X1</fullName>
    </submittedName>
    <submittedName>
        <fullName evidence="7">Centromere protein C isoform X2</fullName>
    </submittedName>
</protein>
<dbReference type="PANTHER" id="PTHR16684">
    <property type="entry name" value="CENTROMERE PROTEIN C"/>
    <property type="match status" value="1"/>
</dbReference>
<keyword evidence="5" id="KW-1185">Reference proteome</keyword>
<dbReference type="InterPro" id="IPR028386">
    <property type="entry name" value="CENP-C/Mif2/cnp3"/>
</dbReference>
<accession>A0A6J1DKM1</accession>